<keyword evidence="3" id="KW-1185">Reference proteome</keyword>
<dbReference type="Gene3D" id="1.10.10.10">
    <property type="entry name" value="Winged helix-like DNA-binding domain superfamily/Winged helix DNA-binding domain"/>
    <property type="match status" value="1"/>
</dbReference>
<dbReference type="Pfam" id="PF07848">
    <property type="entry name" value="PaaX"/>
    <property type="match status" value="1"/>
</dbReference>
<comment type="caution">
    <text evidence="2">The sequence shown here is derived from an EMBL/GenBank/DDBJ whole genome shotgun (WGS) entry which is preliminary data.</text>
</comment>
<reference evidence="3" key="1">
    <citation type="journal article" date="2019" name="Int. J. Syst. Evol. Microbiol.">
        <title>The Global Catalogue of Microorganisms (GCM) 10K type strain sequencing project: providing services to taxonomists for standard genome sequencing and annotation.</title>
        <authorList>
            <consortium name="The Broad Institute Genomics Platform"/>
            <consortium name="The Broad Institute Genome Sequencing Center for Infectious Disease"/>
            <person name="Wu L."/>
            <person name="Ma J."/>
        </authorList>
    </citation>
    <scope>NUCLEOTIDE SEQUENCE [LARGE SCALE GENOMIC DNA]</scope>
    <source>
        <strain evidence="3">KCTC 42644</strain>
    </source>
</reference>
<dbReference type="InterPro" id="IPR012906">
    <property type="entry name" value="PaaX-like_N"/>
</dbReference>
<gene>
    <name evidence="2" type="ORF">ACFOMD_02685</name>
</gene>
<dbReference type="Gene3D" id="3.30.70.2650">
    <property type="match status" value="1"/>
</dbReference>
<sequence>MSQAWQAIPPARALILSLLSSGGTGPTALAALTRMGGLFGVDAATIRVAVGRLARDGLLEQVERGQYALGARGAAMGARVRGWRQAEARMKGWDGGWLLILVDHLGRADRVRLRARERALRLSGFAQSDAGFWARPDNLAAPLPQLIAEAVDLGLDAAAIAFASAAPLPDEEAKLRTLWSADNLATTYRFWVDAMDTSAARVARMPPDEAARETLLLGQAVIRAINLDPLLPDALVDAGLRRWMIDGMIAYDDIGRRAWAAFGTVEVRSDQG</sequence>
<evidence type="ECO:0000313" key="3">
    <source>
        <dbReference type="Proteomes" id="UP001595615"/>
    </source>
</evidence>
<dbReference type="EMBL" id="JBHRXV010000001">
    <property type="protein sequence ID" value="MFC3711459.1"/>
    <property type="molecule type" value="Genomic_DNA"/>
</dbReference>
<protein>
    <recommendedName>
        <fullName evidence="1">Transcriptional repressor PaaX-like N-terminal domain-containing protein</fullName>
    </recommendedName>
</protein>
<dbReference type="PANTHER" id="PTHR30319:SF1">
    <property type="entry name" value="TRANSCRIPTIONAL REPRESSOR PAAX"/>
    <property type="match status" value="1"/>
</dbReference>
<dbReference type="PANTHER" id="PTHR30319">
    <property type="entry name" value="PHENYLACETIC ACID REGULATOR-RELATED TRANSCRIPTIONAL REPRESSOR"/>
    <property type="match status" value="1"/>
</dbReference>
<proteinExistence type="predicted"/>
<dbReference type="Proteomes" id="UP001595615">
    <property type="component" value="Unassembled WGS sequence"/>
</dbReference>
<organism evidence="2 3">
    <name type="scientific">Sphingoaurantiacus capsulatus</name>
    <dbReference type="NCBI Taxonomy" id="1771310"/>
    <lineage>
        <taxon>Bacteria</taxon>
        <taxon>Pseudomonadati</taxon>
        <taxon>Pseudomonadota</taxon>
        <taxon>Alphaproteobacteria</taxon>
        <taxon>Sphingomonadales</taxon>
        <taxon>Sphingosinicellaceae</taxon>
        <taxon>Sphingoaurantiacus</taxon>
    </lineage>
</organism>
<evidence type="ECO:0000259" key="1">
    <source>
        <dbReference type="Pfam" id="PF07848"/>
    </source>
</evidence>
<dbReference type="RefSeq" id="WP_380856402.1">
    <property type="nucleotide sequence ID" value="NZ_JBHRXV010000001.1"/>
</dbReference>
<dbReference type="InterPro" id="IPR036388">
    <property type="entry name" value="WH-like_DNA-bd_sf"/>
</dbReference>
<name>A0ABV7X807_9SPHN</name>
<accession>A0ABV7X807</accession>
<feature type="domain" description="Transcriptional repressor PaaX-like N-terminal" evidence="1">
    <location>
        <begin position="11"/>
        <end position="72"/>
    </location>
</feature>
<evidence type="ECO:0000313" key="2">
    <source>
        <dbReference type="EMBL" id="MFC3711459.1"/>
    </source>
</evidence>